<dbReference type="Proteomes" id="UP000035100">
    <property type="component" value="Unassembled WGS sequence"/>
</dbReference>
<gene>
    <name evidence="3" type="ORF">Wenmar_03763</name>
</gene>
<protein>
    <recommendedName>
        <fullName evidence="2">DUF6456 domain-containing protein</fullName>
    </recommendedName>
</protein>
<accession>A0A0D0PZ23</accession>
<dbReference type="Pfam" id="PF20057">
    <property type="entry name" value="DUF6456"/>
    <property type="match status" value="1"/>
</dbReference>
<organism evidence="3 4">
    <name type="scientific">Wenxinia marina DSM 24838</name>
    <dbReference type="NCBI Taxonomy" id="1123501"/>
    <lineage>
        <taxon>Bacteria</taxon>
        <taxon>Pseudomonadati</taxon>
        <taxon>Pseudomonadota</taxon>
        <taxon>Alphaproteobacteria</taxon>
        <taxon>Rhodobacterales</taxon>
        <taxon>Roseobacteraceae</taxon>
        <taxon>Wenxinia</taxon>
    </lineage>
</organism>
<dbReference type="RefSeq" id="WP_229666064.1">
    <property type="nucleotide sequence ID" value="NZ_KB902291.1"/>
</dbReference>
<evidence type="ECO:0000259" key="2">
    <source>
        <dbReference type="Pfam" id="PF20057"/>
    </source>
</evidence>
<dbReference type="STRING" id="1123501.Wenmar_03763"/>
<dbReference type="EMBL" id="AONG01000021">
    <property type="protein sequence ID" value="KIQ67634.1"/>
    <property type="molecule type" value="Genomic_DNA"/>
</dbReference>
<dbReference type="PATRIC" id="fig|1123501.6.peg.3891"/>
<comment type="caution">
    <text evidence="3">The sequence shown here is derived from an EMBL/GenBank/DDBJ whole genome shotgun (WGS) entry which is preliminary data.</text>
</comment>
<dbReference type="AlphaFoldDB" id="A0A0D0PZ23"/>
<reference evidence="3 4" key="1">
    <citation type="submission" date="2013-01" db="EMBL/GenBank/DDBJ databases">
        <authorList>
            <person name="Fiebig A."/>
            <person name="Goeker M."/>
            <person name="Klenk H.-P.P."/>
        </authorList>
    </citation>
    <scope>NUCLEOTIDE SEQUENCE [LARGE SCALE GENOMIC DNA]</scope>
    <source>
        <strain evidence="3 4">DSM 24838</strain>
    </source>
</reference>
<feature type="region of interest" description="Disordered" evidence="1">
    <location>
        <begin position="82"/>
        <end position="111"/>
    </location>
</feature>
<dbReference type="InterPro" id="IPR045599">
    <property type="entry name" value="DUF6456"/>
</dbReference>
<dbReference type="eggNOG" id="COG0583">
    <property type="taxonomic scope" value="Bacteria"/>
</dbReference>
<evidence type="ECO:0000313" key="4">
    <source>
        <dbReference type="Proteomes" id="UP000035100"/>
    </source>
</evidence>
<keyword evidence="4" id="KW-1185">Reference proteome</keyword>
<name>A0A0D0PZ23_9RHOB</name>
<proteinExistence type="predicted"/>
<feature type="compositionally biased region" description="Basic and acidic residues" evidence="1">
    <location>
        <begin position="82"/>
        <end position="94"/>
    </location>
</feature>
<evidence type="ECO:0000313" key="3">
    <source>
        <dbReference type="EMBL" id="KIQ67634.1"/>
    </source>
</evidence>
<feature type="region of interest" description="Disordered" evidence="1">
    <location>
        <begin position="1"/>
        <end position="21"/>
    </location>
</feature>
<evidence type="ECO:0000256" key="1">
    <source>
        <dbReference type="SAM" id="MobiDB-lite"/>
    </source>
</evidence>
<feature type="domain" description="DUF6456" evidence="2">
    <location>
        <begin position="233"/>
        <end position="366"/>
    </location>
</feature>
<sequence>MKTGIGNMGGTDRSGPGEGLPDWVPQAARHYLAHTEEGLSIRQLARRADVHASTVLRQIRRTEGRRDDPLVDDGLRALARDARSAGRQRKETRMGARVGPGEAAGAQRVPGADEIESHAARILRRLAESGAVLAVARDMEMGVVVRESPDGTPQRTAVVGRGIAQAMALRDWVAPVDPAARIVRYRITATGRTALKELLARADPAPSGLAEARAGFDRRGADPVDDTLLRHARSAMPESPLVALARRRDRHGGYFLPRDLVAAGERLREDYELAQMGPQKGTDWRAVLAGETPPAVGRSADPGTAAAGRLAAALADLGPGLGDVVLRCCCLLEGLESLESSLGWSARSGKVVLRIALQRLRRHYDETGGRFGPMIG</sequence>